<evidence type="ECO:0000313" key="1">
    <source>
        <dbReference type="EMBL" id="MBU3843090.1"/>
    </source>
</evidence>
<reference evidence="1" key="2">
    <citation type="submission" date="2021-04" db="EMBL/GenBank/DDBJ databases">
        <authorList>
            <person name="Gilroy R."/>
        </authorList>
    </citation>
    <scope>NUCLEOTIDE SEQUENCE</scope>
    <source>
        <strain evidence="1">A6-441</strain>
    </source>
</reference>
<dbReference type="EMBL" id="JAHLFN010000076">
    <property type="protein sequence ID" value="MBU3843090.1"/>
    <property type="molecule type" value="Genomic_DNA"/>
</dbReference>
<evidence type="ECO:0000313" key="2">
    <source>
        <dbReference type="Proteomes" id="UP000724657"/>
    </source>
</evidence>
<proteinExistence type="predicted"/>
<accession>A0A9E2KZR3</accession>
<organism evidence="1 2">
    <name type="scientific">Candidatus Fusobacterium pullicola</name>
    <dbReference type="NCBI Taxonomy" id="2838601"/>
    <lineage>
        <taxon>Bacteria</taxon>
        <taxon>Fusobacteriati</taxon>
        <taxon>Fusobacteriota</taxon>
        <taxon>Fusobacteriia</taxon>
        <taxon>Fusobacteriales</taxon>
        <taxon>Fusobacteriaceae</taxon>
        <taxon>Fusobacterium</taxon>
    </lineage>
</organism>
<dbReference type="InterPro" id="IPR038667">
    <property type="entry name" value="XkdH-like_sf"/>
</dbReference>
<reference evidence="1" key="1">
    <citation type="journal article" date="2021" name="PeerJ">
        <title>Extensive microbial diversity within the chicken gut microbiome revealed by metagenomics and culture.</title>
        <authorList>
            <person name="Gilroy R."/>
            <person name="Ravi A."/>
            <person name="Getino M."/>
            <person name="Pursley I."/>
            <person name="Horton D.L."/>
            <person name="Alikhan N.F."/>
            <person name="Baker D."/>
            <person name="Gharbi K."/>
            <person name="Hall N."/>
            <person name="Watson M."/>
            <person name="Adriaenssens E.M."/>
            <person name="Foster-Nyarko E."/>
            <person name="Jarju S."/>
            <person name="Secka A."/>
            <person name="Antonio M."/>
            <person name="Oren A."/>
            <person name="Chaudhuri R.R."/>
            <person name="La Ragione R."/>
            <person name="Hildebrand F."/>
            <person name="Pallen M.J."/>
        </authorList>
    </citation>
    <scope>NUCLEOTIDE SEQUENCE</scope>
    <source>
        <strain evidence="1">A6-441</strain>
    </source>
</reference>
<name>A0A9E2KZR3_9FUSO</name>
<dbReference type="Gene3D" id="2.40.10.370">
    <property type="entry name" value="Protein of unknown function DUF3599"/>
    <property type="match status" value="1"/>
</dbReference>
<sequence length="118" mass="13780">MVRKNPLEILYTDRCDIYNWESVKDPTTKVTEHKKFLRYENIPCRISFKSITSVNQTTYEPIISQVVKLFLSKDIEVSAGSEIIVYRDEKSFLYKCSGMPAKYSNHQEIILLNAEEHA</sequence>
<dbReference type="AlphaFoldDB" id="A0A9E2KZR3"/>
<protein>
    <recommendedName>
        <fullName evidence="3">Phage protein</fullName>
    </recommendedName>
</protein>
<evidence type="ECO:0008006" key="3">
    <source>
        <dbReference type="Google" id="ProtNLM"/>
    </source>
</evidence>
<gene>
    <name evidence="1" type="ORF">IAA47_08955</name>
</gene>
<comment type="caution">
    <text evidence="1">The sequence shown here is derived from an EMBL/GenBank/DDBJ whole genome shotgun (WGS) entry which is preliminary data.</text>
</comment>
<dbReference type="Proteomes" id="UP000724657">
    <property type="component" value="Unassembled WGS sequence"/>
</dbReference>